<evidence type="ECO:0000313" key="2">
    <source>
        <dbReference type="EMBL" id="RMJ05601.1"/>
    </source>
</evidence>
<dbReference type="EMBL" id="QMDL01000001">
    <property type="protein sequence ID" value="RMJ05601.1"/>
    <property type="molecule type" value="Genomic_DNA"/>
</dbReference>
<accession>A0A3M2RJU6</accession>
<sequence length="888" mass="97541">MTYCATCPLMTAFLPLRYAIGPMRYEGELLAGLELPDLPDLFPNIDRYTDLQDRNLGLVPRFLRDGWLYVWSEFEGRLIEYSVKNSLLQETTRGGEVVDHRGNVYLSLPSGEPADVAWSENQWSDAHFEMIVNEPGQRSKFMRRIVPGGSPNTQLLDEKTFYALPEVTSIEEFDWTGLTPTIPHWPRLERSTQRFDQRVMGIVDDPWGVTEDLAALVRLAHDNQERLRARFGGEWSLAKTIKDLYETDRQLEAKLPELVDLPKLQRVWRESDESQSHFEDVVAGLLDSWVLWMDTLECANGPETLASSCESLDLAKEDHHTILQEKFGLALLGPSYFSKGAGAIGRLAAVQGEGTRWFWNALLGIRERVSLGDVEKLVSIGDMANDSVEDLSKAATAVVAAINSKVSGLVGRAPIPSAVPTQILFNAISPAAAVELRGFPHRISLLGSGFLVSGLARTGQSLAVDSVGAVQSNQWLSEAAKNSGNAAATLSPPDVEARKVPVIRIASANAGQYFKGNPYSLKDALEKAPLRSVLVVLTGLNMVSAISEFFTDSNKDVEGLAKATGSVTGFTAAALSLEHKISELNWNKGLSRSPNPAAYSHGVGAVAAALTAATAAFDIIVFGMQAIESYRSGDFDTSALEAGLMGVSSGQLALSVRAFRAYREARAAALGLQVASSVRGLSRLGGFYTALSLGLTASLIGGLVARHYAQNTPLERWLANTRFGVKPAEWSGNYRDEMERLYTVIFPIKLRLERVPRLNPHTGIHMQDCWLILELAGQSALNPETIYFSGDELRSGVGYRSLAWVERQLRAVLDTEEREQILQPKRTPVTWSGADFSLHVGTRVHNAAATATYRRVYHDDDQIFGLQGELIYRPQPGLEMPPVKVDIW</sequence>
<dbReference type="InterPro" id="IPR046864">
    <property type="entry name" value="VasX_N"/>
</dbReference>
<gene>
    <name evidence="2" type="ORF">DOQ08_00271</name>
</gene>
<comment type="caution">
    <text evidence="2">The sequence shown here is derived from an EMBL/GenBank/DDBJ whole genome shotgun (WGS) entry which is preliminary data.</text>
</comment>
<keyword evidence="3" id="KW-1185">Reference proteome</keyword>
<dbReference type="RefSeq" id="WP_114333111.1">
    <property type="nucleotide sequence ID" value="NZ_QMDL01000001.1"/>
</dbReference>
<reference evidence="2 3" key="1">
    <citation type="submission" date="2018-08" db="EMBL/GenBank/DDBJ databases">
        <title>Whole Genome Sequence of the Moderate Halophilic Marine Bacterium Marinobacter litoralis Sw-45.</title>
        <authorList>
            <person name="Musa H."/>
        </authorList>
    </citation>
    <scope>NUCLEOTIDE SEQUENCE [LARGE SCALE GENOMIC DNA]</scope>
    <source>
        <strain evidence="2 3">Sw-45</strain>
    </source>
</reference>
<organism evidence="2 3">
    <name type="scientific">Marinobacter litoralis</name>
    <dbReference type="NCBI Taxonomy" id="187981"/>
    <lineage>
        <taxon>Bacteria</taxon>
        <taxon>Pseudomonadati</taxon>
        <taxon>Pseudomonadota</taxon>
        <taxon>Gammaproteobacteria</taxon>
        <taxon>Pseudomonadales</taxon>
        <taxon>Marinobacteraceae</taxon>
        <taxon>Marinobacter</taxon>
    </lineage>
</organism>
<proteinExistence type="predicted"/>
<name>A0A3M2RJU6_9GAMM</name>
<evidence type="ECO:0000259" key="1">
    <source>
        <dbReference type="Pfam" id="PF20249"/>
    </source>
</evidence>
<dbReference type="Proteomes" id="UP000265903">
    <property type="component" value="Unassembled WGS sequence"/>
</dbReference>
<dbReference type="CDD" id="cd20708">
    <property type="entry name" value="MIX_IV"/>
    <property type="match status" value="1"/>
</dbReference>
<dbReference type="Pfam" id="PF20249">
    <property type="entry name" value="VasX_N"/>
    <property type="match status" value="1"/>
</dbReference>
<dbReference type="AlphaFoldDB" id="A0A3M2RJU6"/>
<evidence type="ECO:0000313" key="3">
    <source>
        <dbReference type="Proteomes" id="UP000265903"/>
    </source>
</evidence>
<protein>
    <recommendedName>
        <fullName evidence="1">Toxin VasX N-terminal region domain-containing protein</fullName>
    </recommendedName>
</protein>
<feature type="domain" description="Toxin VasX N-terminal region" evidence="1">
    <location>
        <begin position="7"/>
        <end position="148"/>
    </location>
</feature>